<feature type="chain" id="PRO_5008004677" description="DUF1161 domain-containing protein" evidence="2">
    <location>
        <begin position="23"/>
        <end position="146"/>
    </location>
</feature>
<name>A0A172YG66_9GAMM</name>
<sequence>MKKLMGIGLITLTTALSTQALAAGGCDALIDRLSAQIQGNGVPAAEFTLEAVPVTQASQTPGEVIGNCENETRLIVYARQGRDYSPGSSSSSMYSAPTATNAQSSGGQTGSFEGNVTSDTTPQGTSDTPTPGQAPSDSLEAAPAAE</sequence>
<feature type="signal peptide" evidence="2">
    <location>
        <begin position="1"/>
        <end position="22"/>
    </location>
</feature>
<feature type="compositionally biased region" description="Low complexity" evidence="1">
    <location>
        <begin position="84"/>
        <end position="100"/>
    </location>
</feature>
<feature type="compositionally biased region" description="Polar residues" evidence="1">
    <location>
        <begin position="101"/>
        <end position="136"/>
    </location>
</feature>
<organism evidence="3 4">
    <name type="scientific">Halotalea alkalilenta</name>
    <dbReference type="NCBI Taxonomy" id="376489"/>
    <lineage>
        <taxon>Bacteria</taxon>
        <taxon>Pseudomonadati</taxon>
        <taxon>Pseudomonadota</taxon>
        <taxon>Gammaproteobacteria</taxon>
        <taxon>Oceanospirillales</taxon>
        <taxon>Halomonadaceae</taxon>
        <taxon>Halotalea</taxon>
    </lineage>
</organism>
<dbReference type="AlphaFoldDB" id="A0A172YG66"/>
<accession>A0A172YG66</accession>
<dbReference type="EMBL" id="CP015243">
    <property type="protein sequence ID" value="ANF58213.1"/>
    <property type="molecule type" value="Genomic_DNA"/>
</dbReference>
<dbReference type="Proteomes" id="UP000077875">
    <property type="component" value="Chromosome"/>
</dbReference>
<dbReference type="RefSeq" id="WP_064123113.1">
    <property type="nucleotide sequence ID" value="NZ_CP015243.1"/>
</dbReference>
<gene>
    <name evidence="3" type="ORF">A5892_12665</name>
</gene>
<evidence type="ECO:0000313" key="4">
    <source>
        <dbReference type="Proteomes" id="UP000077875"/>
    </source>
</evidence>
<proteinExistence type="predicted"/>
<evidence type="ECO:0000256" key="2">
    <source>
        <dbReference type="SAM" id="SignalP"/>
    </source>
</evidence>
<evidence type="ECO:0000313" key="3">
    <source>
        <dbReference type="EMBL" id="ANF58213.1"/>
    </source>
</evidence>
<keyword evidence="4" id="KW-1185">Reference proteome</keyword>
<dbReference type="Pfam" id="PF06649">
    <property type="entry name" value="DUF1161"/>
    <property type="match status" value="1"/>
</dbReference>
<protein>
    <recommendedName>
        <fullName evidence="5">DUF1161 domain-containing protein</fullName>
    </recommendedName>
</protein>
<dbReference type="InterPro" id="IPR010595">
    <property type="entry name" value="DUF1161"/>
</dbReference>
<evidence type="ECO:0000256" key="1">
    <source>
        <dbReference type="SAM" id="MobiDB-lite"/>
    </source>
</evidence>
<dbReference type="KEGG" id="haa:A5892_12665"/>
<dbReference type="PROSITE" id="PS51257">
    <property type="entry name" value="PROKAR_LIPOPROTEIN"/>
    <property type="match status" value="1"/>
</dbReference>
<evidence type="ECO:0008006" key="5">
    <source>
        <dbReference type="Google" id="ProtNLM"/>
    </source>
</evidence>
<feature type="region of interest" description="Disordered" evidence="1">
    <location>
        <begin position="79"/>
        <end position="146"/>
    </location>
</feature>
<reference evidence="3 4" key="1">
    <citation type="submission" date="2016-04" db="EMBL/GenBank/DDBJ databases">
        <title>Complete Genome Sequence of Halotalea alkalilenta IHB B 13600.</title>
        <authorList>
            <person name="Swarnkar M.K."/>
            <person name="Sharma A."/>
            <person name="Kaushal K."/>
            <person name="Soni R."/>
            <person name="Rana S."/>
            <person name="Singh A.K."/>
            <person name="Gulati A."/>
        </authorList>
    </citation>
    <scope>NUCLEOTIDE SEQUENCE [LARGE SCALE GENOMIC DNA]</scope>
    <source>
        <strain evidence="3 4">IHB B 13600</strain>
    </source>
</reference>
<keyword evidence="2" id="KW-0732">Signal</keyword>